<dbReference type="InterPro" id="IPR017956">
    <property type="entry name" value="AT_hook_DNA-bd_motif"/>
</dbReference>
<feature type="compositionally biased region" description="Basic residues" evidence="1">
    <location>
        <begin position="249"/>
        <end position="260"/>
    </location>
</feature>
<feature type="compositionally biased region" description="Basic residues" evidence="1">
    <location>
        <begin position="270"/>
        <end position="281"/>
    </location>
</feature>
<sequence length="358" mass="40040">MASTVTESDFKDALSRYPSIIQKISRKPKAGSLTLEELDKFRYETALTQFDKSTGRVMDISDLKNLIEWKMHHGTFRPTLAKLVSSNSNEKLAAATKDAYEYYANNKEDIAGTLERLTKPLSGIGPAAGSLMLSIHDSKNVVFFSDELYRWLCNDGSKVPLRYTVQEFEKLFEKASDFMARIKCTPVELEKAAFVFINELDPPPEPKPKKEPSGLPRGRPALPESEKKAKKPPSGRPRGRPALPESEKKAKKPPSGRPRGRPALPESERKTKKTPTGRPRGRPAGVATKQSDKQATSVSLDGESTRKRGRPPKKDASETEEEEEEVEEDNDTDIDRKRSLSVESPINNRNKMAKTRNS</sequence>
<dbReference type="Proteomes" id="UP000683417">
    <property type="component" value="Unassembled WGS sequence"/>
</dbReference>
<name>A0A9W4D7J2_BLUGR</name>
<proteinExistence type="predicted"/>
<accession>A0A9W4D7J2</accession>
<feature type="compositionally biased region" description="Basic residues" evidence="1">
    <location>
        <begin position="228"/>
        <end position="239"/>
    </location>
</feature>
<reference evidence="2" key="1">
    <citation type="submission" date="2020-10" db="EMBL/GenBank/DDBJ databases">
        <authorList>
            <person name="Muller C M."/>
        </authorList>
    </citation>
    <scope>NUCLEOTIDE SEQUENCE</scope>
    <source>
        <strain evidence="2">THUN-12</strain>
    </source>
</reference>
<feature type="region of interest" description="Disordered" evidence="1">
    <location>
        <begin position="199"/>
        <end position="358"/>
    </location>
</feature>
<protein>
    <submittedName>
        <fullName evidence="2">BgTH12-00764</fullName>
    </submittedName>
</protein>
<gene>
    <name evidence="2" type="ORF">BGTH12_LOCUS6630</name>
</gene>
<organism evidence="2 3">
    <name type="scientific">Blumeria graminis f. sp. triticale</name>
    <dbReference type="NCBI Taxonomy" id="1689686"/>
    <lineage>
        <taxon>Eukaryota</taxon>
        <taxon>Fungi</taxon>
        <taxon>Dikarya</taxon>
        <taxon>Ascomycota</taxon>
        <taxon>Pezizomycotina</taxon>
        <taxon>Leotiomycetes</taxon>
        <taxon>Erysiphales</taxon>
        <taxon>Erysiphaceae</taxon>
        <taxon>Blumeria</taxon>
    </lineage>
</organism>
<dbReference type="PANTHER" id="PTHR21521:SF0">
    <property type="entry name" value="AMUN, ISOFORM A"/>
    <property type="match status" value="1"/>
</dbReference>
<evidence type="ECO:0000313" key="3">
    <source>
        <dbReference type="Proteomes" id="UP000683417"/>
    </source>
</evidence>
<feature type="compositionally biased region" description="Polar residues" evidence="1">
    <location>
        <begin position="341"/>
        <end position="350"/>
    </location>
</feature>
<feature type="compositionally biased region" description="Acidic residues" evidence="1">
    <location>
        <begin position="318"/>
        <end position="332"/>
    </location>
</feature>
<dbReference type="GO" id="GO:0003677">
    <property type="term" value="F:DNA binding"/>
    <property type="evidence" value="ECO:0007669"/>
    <property type="project" value="InterPro"/>
</dbReference>
<dbReference type="SMART" id="SM00384">
    <property type="entry name" value="AT_hook"/>
    <property type="match status" value="5"/>
</dbReference>
<dbReference type="PANTHER" id="PTHR21521">
    <property type="entry name" value="AMUN, ISOFORM A"/>
    <property type="match status" value="1"/>
</dbReference>
<dbReference type="PROSITE" id="PS00018">
    <property type="entry name" value="EF_HAND_1"/>
    <property type="match status" value="1"/>
</dbReference>
<dbReference type="EMBL" id="CAJHIT010000009">
    <property type="protein sequence ID" value="CAD6505272.1"/>
    <property type="molecule type" value="Genomic_DNA"/>
</dbReference>
<evidence type="ECO:0000313" key="2">
    <source>
        <dbReference type="EMBL" id="CAD6505272.1"/>
    </source>
</evidence>
<dbReference type="AlphaFoldDB" id="A0A9W4D7J2"/>
<dbReference type="InterPro" id="IPR018247">
    <property type="entry name" value="EF_Hand_1_Ca_BS"/>
</dbReference>
<comment type="caution">
    <text evidence="2">The sequence shown here is derived from an EMBL/GenBank/DDBJ whole genome shotgun (WGS) entry which is preliminary data.</text>
</comment>
<evidence type="ECO:0000256" key="1">
    <source>
        <dbReference type="SAM" id="MobiDB-lite"/>
    </source>
</evidence>